<accession>A0A370BDC6</accession>
<sequence length="538" mass="58668">MAACTSGSSGGTDPSKPLPTITGNPPVTLSVFAPQNVDIDLKTNKFTQLVKKKFNITINWQTTTWDGGSAKEKRQISLAGGDYPDLYLLIPWVDQFSQSELIKLSGQGVVQPLNALIDQYAPNVKRAFGDRPEYRAMATAPDGKIYGVPQWLDCFHCSYQSKLWINSAWMKKLGLKTPRTTEEFRAVLRAFKTKDPNGNGKADEIPLSGDTTDTVIPFLMNAFVYTPLGTTPPATDPTLVLNQGKADIQGNKAGWRAGLKYIKSLYDEGLIDSSVFTQNADALRKQGDNAGGVILGSATVQHPGIAVTLNQKDGRDKDYDAVPPLTGPDGESNTTHNPPSSASGVSFVLTTKASQTKQIQAVKLLNYLFSDEGELGGLFGEQGKGWVEAGKDDVALDKSLKARYRTPVRSDPTNDAWGPLAQYDNTAEFRNTLAVAADPKSPDGYERRLFEATKLYEGHEGKTETFPSGRLWIAPAEASELGTLQTNIGSYIQQNTVQFITGKKSLDSDWDSYLSGLDKLGLKRYLQIQQEAYDASRS</sequence>
<evidence type="ECO:0000313" key="3">
    <source>
        <dbReference type="Proteomes" id="UP000253741"/>
    </source>
</evidence>
<dbReference type="Pfam" id="PF13416">
    <property type="entry name" value="SBP_bac_8"/>
    <property type="match status" value="1"/>
</dbReference>
<evidence type="ECO:0000256" key="1">
    <source>
        <dbReference type="SAM" id="MobiDB-lite"/>
    </source>
</evidence>
<name>A0A370BDC6_9ACTN</name>
<dbReference type="Gene3D" id="3.40.190.10">
    <property type="entry name" value="Periplasmic binding protein-like II"/>
    <property type="match status" value="2"/>
</dbReference>
<comment type="caution">
    <text evidence="2">The sequence shown here is derived from an EMBL/GenBank/DDBJ whole genome shotgun (WGS) entry which is preliminary data.</text>
</comment>
<organism evidence="2 3">
    <name type="scientific">Streptomyces corynorhini</name>
    <dbReference type="NCBI Taxonomy" id="2282652"/>
    <lineage>
        <taxon>Bacteria</taxon>
        <taxon>Bacillati</taxon>
        <taxon>Actinomycetota</taxon>
        <taxon>Actinomycetes</taxon>
        <taxon>Kitasatosporales</taxon>
        <taxon>Streptomycetaceae</taxon>
        <taxon>Streptomyces</taxon>
    </lineage>
</organism>
<feature type="region of interest" description="Disordered" evidence="1">
    <location>
        <begin position="311"/>
        <end position="343"/>
    </location>
</feature>
<feature type="region of interest" description="Disordered" evidence="1">
    <location>
        <begin position="1"/>
        <end position="21"/>
    </location>
</feature>
<dbReference type="InterPro" id="IPR006059">
    <property type="entry name" value="SBP"/>
</dbReference>
<dbReference type="OrthoDB" id="3225049at2"/>
<dbReference type="SUPFAM" id="SSF53850">
    <property type="entry name" value="Periplasmic binding protein-like II"/>
    <property type="match status" value="1"/>
</dbReference>
<dbReference type="Proteomes" id="UP000253741">
    <property type="component" value="Unassembled WGS sequence"/>
</dbReference>
<evidence type="ECO:0000313" key="2">
    <source>
        <dbReference type="EMBL" id="RDG39641.1"/>
    </source>
</evidence>
<keyword evidence="3" id="KW-1185">Reference proteome</keyword>
<reference evidence="2 3" key="1">
    <citation type="submission" date="2018-07" db="EMBL/GenBank/DDBJ databases">
        <title>Streptomyces species from bats.</title>
        <authorList>
            <person name="Dunlap C."/>
        </authorList>
    </citation>
    <scope>NUCLEOTIDE SEQUENCE [LARGE SCALE GENOMIC DNA]</scope>
    <source>
        <strain evidence="2 3">AC230</strain>
    </source>
</reference>
<gene>
    <name evidence="2" type="ORF">DVH02_02790</name>
</gene>
<proteinExistence type="predicted"/>
<feature type="compositionally biased region" description="Polar residues" evidence="1">
    <location>
        <begin position="331"/>
        <end position="343"/>
    </location>
</feature>
<protein>
    <submittedName>
        <fullName evidence="2">Extracellular solute-binding protein</fullName>
    </submittedName>
</protein>
<dbReference type="AlphaFoldDB" id="A0A370BDC6"/>
<dbReference type="EMBL" id="QQNA01000015">
    <property type="protein sequence ID" value="RDG39641.1"/>
    <property type="molecule type" value="Genomic_DNA"/>
</dbReference>